<name>A0ABS1YD68_9ACTN</name>
<evidence type="ECO:0000313" key="2">
    <source>
        <dbReference type="EMBL" id="MBM0275350.1"/>
    </source>
</evidence>
<organism evidence="2 3">
    <name type="scientific">Micromonospora tarensis</name>
    <dbReference type="NCBI Taxonomy" id="2806100"/>
    <lineage>
        <taxon>Bacteria</taxon>
        <taxon>Bacillati</taxon>
        <taxon>Actinomycetota</taxon>
        <taxon>Actinomycetes</taxon>
        <taxon>Micromonosporales</taxon>
        <taxon>Micromonosporaceae</taxon>
        <taxon>Micromonospora</taxon>
    </lineage>
</organism>
<dbReference type="RefSeq" id="WP_203147749.1">
    <property type="nucleotide sequence ID" value="NZ_JAEVHL010000021.1"/>
</dbReference>
<reference evidence="2 3" key="1">
    <citation type="submission" date="2021-01" db="EMBL/GenBank/DDBJ databases">
        <title>Draft genome sequence of Micromonospora sp. strain STR1s_6.</title>
        <authorList>
            <person name="Karlyshev A."/>
            <person name="Jawad R."/>
        </authorList>
    </citation>
    <scope>NUCLEOTIDE SEQUENCE [LARGE SCALE GENOMIC DNA]</scope>
    <source>
        <strain evidence="2 3">STR1S-6</strain>
    </source>
</reference>
<gene>
    <name evidence="2" type="ORF">JM949_07715</name>
</gene>
<keyword evidence="3" id="KW-1185">Reference proteome</keyword>
<evidence type="ECO:0000256" key="1">
    <source>
        <dbReference type="SAM" id="MobiDB-lite"/>
    </source>
</evidence>
<dbReference type="Proteomes" id="UP000622245">
    <property type="component" value="Unassembled WGS sequence"/>
</dbReference>
<protein>
    <submittedName>
        <fullName evidence="2">Uncharacterized protein</fullName>
    </submittedName>
</protein>
<feature type="region of interest" description="Disordered" evidence="1">
    <location>
        <begin position="116"/>
        <end position="208"/>
    </location>
</feature>
<proteinExistence type="predicted"/>
<evidence type="ECO:0000313" key="3">
    <source>
        <dbReference type="Proteomes" id="UP000622245"/>
    </source>
</evidence>
<accession>A0ABS1YD68</accession>
<feature type="compositionally biased region" description="Basic and acidic residues" evidence="1">
    <location>
        <begin position="135"/>
        <end position="150"/>
    </location>
</feature>
<sequence>MGARLVSLVLARWTHLPDRAFRVVVKMAHTALDEPSEGKPAAIYFAGRDPLIAVLRSERGGDRDTLDRTLKRAIGDLIKDMAVERVSAGRAGSNAVYRLTLLNTPASIGVRPCTVEIQGDTGGPVRGTAGVPPRNQEEPLEEPREEERRTVLPVDLAVVTTGGTLPPDPLRPQDPKTGDLGNESESATSDGGDQPPQPDTATHDRARETPHLRLVQPASRGFGFCLACHADGHVTLAADPVNGDACLTHIRNAS</sequence>
<comment type="caution">
    <text evidence="2">The sequence shown here is derived from an EMBL/GenBank/DDBJ whole genome shotgun (WGS) entry which is preliminary data.</text>
</comment>
<dbReference type="EMBL" id="JAEVHL010000021">
    <property type="protein sequence ID" value="MBM0275350.1"/>
    <property type="molecule type" value="Genomic_DNA"/>
</dbReference>